<dbReference type="GO" id="GO:0020037">
    <property type="term" value="F:heme binding"/>
    <property type="evidence" value="ECO:0007669"/>
    <property type="project" value="InterPro"/>
</dbReference>
<dbReference type="GO" id="GO:0016712">
    <property type="term" value="F:oxidoreductase activity, acting on paired donors, with incorporation or reduction of molecular oxygen, reduced flavin or flavoprotein as one donor, and incorporation of one atom of oxygen"/>
    <property type="evidence" value="ECO:0007669"/>
    <property type="project" value="UniProtKB-EC"/>
</dbReference>
<dbReference type="EMBL" id="BGZK01002304">
    <property type="protein sequence ID" value="GBP92732.1"/>
    <property type="molecule type" value="Genomic_DNA"/>
</dbReference>
<evidence type="ECO:0000256" key="16">
    <source>
        <dbReference type="RuleBase" id="RU000461"/>
    </source>
</evidence>
<keyword evidence="13" id="KW-0472">Membrane</keyword>
<proteinExistence type="inferred from homology"/>
<evidence type="ECO:0000256" key="1">
    <source>
        <dbReference type="ARBA" id="ARBA00001971"/>
    </source>
</evidence>
<dbReference type="InterPro" id="IPR002401">
    <property type="entry name" value="Cyt_P450_E_grp-I"/>
</dbReference>
<keyword evidence="10 16" id="KW-0560">Oxidoreductase</keyword>
<dbReference type="GO" id="GO:0005789">
    <property type="term" value="C:endoplasmic reticulum membrane"/>
    <property type="evidence" value="ECO:0007669"/>
    <property type="project" value="UniProtKB-SubCell"/>
</dbReference>
<keyword evidence="8" id="KW-0256">Endoplasmic reticulum</keyword>
<name>A0A4C1ZZ11_EUMVA</name>
<dbReference type="PROSITE" id="PS00086">
    <property type="entry name" value="CYTOCHROME_P450"/>
    <property type="match status" value="1"/>
</dbReference>
<comment type="caution">
    <text evidence="17">The sequence shown here is derived from an EMBL/GenBank/DDBJ whole genome shotgun (WGS) entry which is preliminary data.</text>
</comment>
<organism evidence="17 18">
    <name type="scientific">Eumeta variegata</name>
    <name type="common">Bagworm moth</name>
    <name type="synonym">Eumeta japonica</name>
    <dbReference type="NCBI Taxonomy" id="151549"/>
    <lineage>
        <taxon>Eukaryota</taxon>
        <taxon>Metazoa</taxon>
        <taxon>Ecdysozoa</taxon>
        <taxon>Arthropoda</taxon>
        <taxon>Hexapoda</taxon>
        <taxon>Insecta</taxon>
        <taxon>Pterygota</taxon>
        <taxon>Neoptera</taxon>
        <taxon>Endopterygota</taxon>
        <taxon>Lepidoptera</taxon>
        <taxon>Glossata</taxon>
        <taxon>Ditrysia</taxon>
        <taxon>Tineoidea</taxon>
        <taxon>Psychidae</taxon>
        <taxon>Oiketicinae</taxon>
        <taxon>Eumeta</taxon>
    </lineage>
</organism>
<accession>A0A4C1ZZ11</accession>
<dbReference type="AlphaFoldDB" id="A0A4C1ZZ11"/>
<evidence type="ECO:0000313" key="18">
    <source>
        <dbReference type="Proteomes" id="UP000299102"/>
    </source>
</evidence>
<dbReference type="Proteomes" id="UP000299102">
    <property type="component" value="Unassembled WGS sequence"/>
</dbReference>
<reference evidence="17 18" key="1">
    <citation type="journal article" date="2019" name="Commun. Biol.">
        <title>The bagworm genome reveals a unique fibroin gene that provides high tensile strength.</title>
        <authorList>
            <person name="Kono N."/>
            <person name="Nakamura H."/>
            <person name="Ohtoshi R."/>
            <person name="Tomita M."/>
            <person name="Numata K."/>
            <person name="Arakawa K."/>
        </authorList>
    </citation>
    <scope>NUCLEOTIDE SEQUENCE [LARGE SCALE GENOMIC DNA]</scope>
</reference>
<dbReference type="OrthoDB" id="2789670at2759"/>
<dbReference type="STRING" id="151549.A0A4C1ZZ11"/>
<comment type="cofactor">
    <cofactor evidence="1 15">
        <name>heme</name>
        <dbReference type="ChEBI" id="CHEBI:30413"/>
    </cofactor>
</comment>
<keyword evidence="18" id="KW-1185">Reference proteome</keyword>
<dbReference type="InterPro" id="IPR017972">
    <property type="entry name" value="Cyt_P450_CS"/>
</dbReference>
<dbReference type="CDD" id="cd11056">
    <property type="entry name" value="CYP6-like"/>
    <property type="match status" value="1"/>
</dbReference>
<dbReference type="Gene3D" id="1.10.630.10">
    <property type="entry name" value="Cytochrome P450"/>
    <property type="match status" value="2"/>
</dbReference>
<dbReference type="PRINTS" id="PR00385">
    <property type="entry name" value="P450"/>
</dbReference>
<dbReference type="InterPro" id="IPR050476">
    <property type="entry name" value="Insect_CytP450_Detox"/>
</dbReference>
<dbReference type="Pfam" id="PF00067">
    <property type="entry name" value="p450"/>
    <property type="match status" value="2"/>
</dbReference>
<evidence type="ECO:0000256" key="6">
    <source>
        <dbReference type="ARBA" id="ARBA00022617"/>
    </source>
</evidence>
<keyword evidence="12 16" id="KW-0503">Monooxygenase</keyword>
<sequence length="481" mass="55036">MYYTQTQSWARENSVGLGRQAERVLGLGETGLAGQTYRPDGRRWTQISQRTRVNQDWGSFLLEHEEVVMTGDFNTFNDRGVELDGHVDKLADNVTFMNGIRWKLTRQKMTPLFTAAKLRNMYYIMDKSGRDFVDYLQRGPKKQAFDILSTYCSASIAASVFGIHTEKSAIKQGLRARKKQNTKTHDFAELCVELQRKGTLRDAATGYEIEPTDEVMAAQAFFFFIAGVKPSATTMFFSLFELAKHPDILDKLREEVDDVIERCDDNSTYEAVTDMKYLDMVLDKSMRIHPAIGDVIRRCTKSGGVLPVGQIHVDKGTLIHIPVYALHRDPKYYPESEKFLPERFSDKGKRNIVNYTYMPFGDGHRMCLGMRFARLQVKTGLLYLLRHFTVKTRDAHTEMKFGKLPGQVRPLNIDLQFVPRAKIEYSIVYTLHGHLIRTIGAAILALDCSDEQWKGAPFTLPLLCGRASRDMQTQMKKFETM</sequence>
<evidence type="ECO:0000256" key="15">
    <source>
        <dbReference type="PIRSR" id="PIRSR602401-1"/>
    </source>
</evidence>
<evidence type="ECO:0000256" key="4">
    <source>
        <dbReference type="ARBA" id="ARBA00010617"/>
    </source>
</evidence>
<evidence type="ECO:0000256" key="13">
    <source>
        <dbReference type="ARBA" id="ARBA00023136"/>
    </source>
</evidence>
<dbReference type="InterPro" id="IPR001128">
    <property type="entry name" value="Cyt_P450"/>
</dbReference>
<evidence type="ECO:0000256" key="5">
    <source>
        <dbReference type="ARBA" id="ARBA00012109"/>
    </source>
</evidence>
<evidence type="ECO:0000256" key="2">
    <source>
        <dbReference type="ARBA" id="ARBA00004174"/>
    </source>
</evidence>
<dbReference type="EC" id="1.14.14.1" evidence="5"/>
<evidence type="ECO:0000256" key="9">
    <source>
        <dbReference type="ARBA" id="ARBA00022848"/>
    </source>
</evidence>
<evidence type="ECO:0000256" key="7">
    <source>
        <dbReference type="ARBA" id="ARBA00022723"/>
    </source>
</evidence>
<evidence type="ECO:0000256" key="14">
    <source>
        <dbReference type="ARBA" id="ARBA00047827"/>
    </source>
</evidence>
<dbReference type="PANTHER" id="PTHR24292">
    <property type="entry name" value="CYTOCHROME P450"/>
    <property type="match status" value="1"/>
</dbReference>
<evidence type="ECO:0000256" key="10">
    <source>
        <dbReference type="ARBA" id="ARBA00023002"/>
    </source>
</evidence>
<evidence type="ECO:0000256" key="12">
    <source>
        <dbReference type="ARBA" id="ARBA00023033"/>
    </source>
</evidence>
<evidence type="ECO:0000313" key="17">
    <source>
        <dbReference type="EMBL" id="GBP92732.1"/>
    </source>
</evidence>
<dbReference type="PANTHER" id="PTHR24292:SF54">
    <property type="entry name" value="CYP9F3-RELATED"/>
    <property type="match status" value="1"/>
</dbReference>
<dbReference type="PRINTS" id="PR00463">
    <property type="entry name" value="EP450I"/>
</dbReference>
<keyword evidence="7 15" id="KW-0479">Metal-binding</keyword>
<evidence type="ECO:0000256" key="11">
    <source>
        <dbReference type="ARBA" id="ARBA00023004"/>
    </source>
</evidence>
<protein>
    <recommendedName>
        <fullName evidence="5">unspecific monooxygenase</fullName>
        <ecNumber evidence="5">1.14.14.1</ecNumber>
    </recommendedName>
</protein>
<comment type="subcellular location">
    <subcellularLocation>
        <location evidence="3">Endoplasmic reticulum membrane</location>
        <topology evidence="3">Peripheral membrane protein</topology>
    </subcellularLocation>
    <subcellularLocation>
        <location evidence="2">Microsome membrane</location>
        <topology evidence="2">Peripheral membrane protein</topology>
    </subcellularLocation>
</comment>
<dbReference type="InterPro" id="IPR036396">
    <property type="entry name" value="Cyt_P450_sf"/>
</dbReference>
<dbReference type="GO" id="GO:0005506">
    <property type="term" value="F:iron ion binding"/>
    <property type="evidence" value="ECO:0007669"/>
    <property type="project" value="InterPro"/>
</dbReference>
<dbReference type="SUPFAM" id="SSF48264">
    <property type="entry name" value="Cytochrome P450"/>
    <property type="match status" value="1"/>
</dbReference>
<feature type="binding site" description="axial binding residue" evidence="15">
    <location>
        <position position="367"/>
    </location>
    <ligand>
        <name>heme</name>
        <dbReference type="ChEBI" id="CHEBI:30413"/>
    </ligand>
    <ligandPart>
        <name>Fe</name>
        <dbReference type="ChEBI" id="CHEBI:18248"/>
    </ligandPart>
</feature>
<comment type="similarity">
    <text evidence="4 16">Belongs to the cytochrome P450 family.</text>
</comment>
<keyword evidence="11 15" id="KW-0408">Iron</keyword>
<keyword evidence="6 15" id="KW-0349">Heme</keyword>
<keyword evidence="9" id="KW-0492">Microsome</keyword>
<comment type="catalytic activity">
    <reaction evidence="14">
        <text>an organic molecule + reduced [NADPH--hemoprotein reductase] + O2 = an alcohol + oxidized [NADPH--hemoprotein reductase] + H2O + H(+)</text>
        <dbReference type="Rhea" id="RHEA:17149"/>
        <dbReference type="Rhea" id="RHEA-COMP:11964"/>
        <dbReference type="Rhea" id="RHEA-COMP:11965"/>
        <dbReference type="ChEBI" id="CHEBI:15377"/>
        <dbReference type="ChEBI" id="CHEBI:15378"/>
        <dbReference type="ChEBI" id="CHEBI:15379"/>
        <dbReference type="ChEBI" id="CHEBI:30879"/>
        <dbReference type="ChEBI" id="CHEBI:57618"/>
        <dbReference type="ChEBI" id="CHEBI:58210"/>
        <dbReference type="ChEBI" id="CHEBI:142491"/>
        <dbReference type="EC" id="1.14.14.1"/>
    </reaction>
</comment>
<gene>
    <name evidence="17" type="primary">CYP6B5</name>
    <name evidence="17" type="ORF">EVAR_100489_1</name>
</gene>
<evidence type="ECO:0000256" key="3">
    <source>
        <dbReference type="ARBA" id="ARBA00004406"/>
    </source>
</evidence>
<evidence type="ECO:0000256" key="8">
    <source>
        <dbReference type="ARBA" id="ARBA00022824"/>
    </source>
</evidence>